<dbReference type="AlphaFoldDB" id="A0A1B1U7N0"/>
<reference evidence="3" key="1">
    <citation type="submission" date="2016-07" db="EMBL/GenBank/DDBJ databases">
        <authorList>
            <person name="Florea S."/>
            <person name="Webb J.S."/>
            <person name="Jaromczyk J."/>
            <person name="Schardl C.L."/>
        </authorList>
    </citation>
    <scope>NUCLEOTIDE SEQUENCE [LARGE SCALE GENOMIC DNA]</scope>
    <source>
        <strain evidence="3">MIT 01-6242</strain>
    </source>
</reference>
<dbReference type="CDD" id="cd15482">
    <property type="entry name" value="Sialidase_non-viral"/>
    <property type="match status" value="1"/>
</dbReference>
<name>A0A1B1U7N0_9HELI</name>
<dbReference type="Gene3D" id="2.120.10.10">
    <property type="match status" value="1"/>
</dbReference>
<dbReference type="Proteomes" id="UP000092884">
    <property type="component" value="Chromosome"/>
</dbReference>
<dbReference type="STRING" id="222136.BBW65_03760"/>
<protein>
    <recommendedName>
        <fullName evidence="1">Sialidase domain-containing protein</fullName>
    </recommendedName>
</protein>
<dbReference type="EMBL" id="CP016503">
    <property type="protein sequence ID" value="ANV98756.1"/>
    <property type="molecule type" value="Genomic_DNA"/>
</dbReference>
<evidence type="ECO:0000313" key="2">
    <source>
        <dbReference type="EMBL" id="ANV98756.1"/>
    </source>
</evidence>
<sequence>MTQATEIPIFLKNNLASISHAPSAHSATIASLDNNRLLAMWFAGTGEGKSDVEIYGSVYDPQNNAWSEPKSYLNRNRLSLDSHQYIKKLGNPVLYKSQNGTIHLFVTAVSLGGWATSKIYHYISQDNAQSFSYKQELQLGALMNLSFLVRTQPVGLQDGGFYLPIYHELAKKYALIAHFDPSGNMLEVRRINPENGLLQPSITAINQKECLAVFRNYESGPMKVQKCSNGGMLWGELLDSNVLNEGNTANVVNFDGEILLIHNTREGVPSESRGTLILSKLQDLKSLNEWQQLEILDVAQGVRSGDQSVEVSYPTTIVNGDFVDIVYTNNRTHISHIRFNKKWLMQRGK</sequence>
<dbReference type="InterPro" id="IPR011040">
    <property type="entry name" value="Sialidase"/>
</dbReference>
<dbReference type="SUPFAM" id="SSF50939">
    <property type="entry name" value="Sialidases"/>
    <property type="match status" value="1"/>
</dbReference>
<accession>A0A1B1U7N0</accession>
<evidence type="ECO:0000259" key="1">
    <source>
        <dbReference type="Pfam" id="PF13088"/>
    </source>
</evidence>
<keyword evidence="3" id="KW-1185">Reference proteome</keyword>
<proteinExistence type="predicted"/>
<feature type="domain" description="Sialidase" evidence="1">
    <location>
        <begin position="36"/>
        <end position="325"/>
    </location>
</feature>
<evidence type="ECO:0000313" key="3">
    <source>
        <dbReference type="Proteomes" id="UP000092884"/>
    </source>
</evidence>
<gene>
    <name evidence="2" type="ORF">BBW65_03760</name>
</gene>
<dbReference type="Pfam" id="PF13088">
    <property type="entry name" value="BNR_2"/>
    <property type="match status" value="1"/>
</dbReference>
<dbReference type="PANTHER" id="PTHR43752">
    <property type="entry name" value="BNR/ASP-BOX REPEAT FAMILY PROTEIN"/>
    <property type="match status" value="1"/>
</dbReference>
<dbReference type="KEGG" id="het:BBW65_03760"/>
<dbReference type="InterPro" id="IPR036278">
    <property type="entry name" value="Sialidase_sf"/>
</dbReference>
<organism evidence="2 3">
    <name type="scientific">Helicobacter enhydrae</name>
    <dbReference type="NCBI Taxonomy" id="222136"/>
    <lineage>
        <taxon>Bacteria</taxon>
        <taxon>Pseudomonadati</taxon>
        <taxon>Campylobacterota</taxon>
        <taxon>Epsilonproteobacteria</taxon>
        <taxon>Campylobacterales</taxon>
        <taxon>Helicobacteraceae</taxon>
        <taxon>Helicobacter</taxon>
    </lineage>
</organism>
<dbReference type="PANTHER" id="PTHR43752:SF2">
    <property type="entry name" value="BNR_ASP-BOX REPEAT FAMILY PROTEIN"/>
    <property type="match status" value="1"/>
</dbReference>